<organism evidence="2 3">
    <name type="scientific">Ensete ventricosum</name>
    <name type="common">Abyssinian banana</name>
    <name type="synonym">Musa ensete</name>
    <dbReference type="NCBI Taxonomy" id="4639"/>
    <lineage>
        <taxon>Eukaryota</taxon>
        <taxon>Viridiplantae</taxon>
        <taxon>Streptophyta</taxon>
        <taxon>Embryophyta</taxon>
        <taxon>Tracheophyta</taxon>
        <taxon>Spermatophyta</taxon>
        <taxon>Magnoliopsida</taxon>
        <taxon>Liliopsida</taxon>
        <taxon>Zingiberales</taxon>
        <taxon>Musaceae</taxon>
        <taxon>Ensete</taxon>
    </lineage>
</organism>
<gene>
    <name evidence="2" type="ORF">B296_00038616</name>
</gene>
<feature type="compositionally biased region" description="Basic residues" evidence="1">
    <location>
        <begin position="63"/>
        <end position="73"/>
    </location>
</feature>
<evidence type="ECO:0000256" key="1">
    <source>
        <dbReference type="SAM" id="MobiDB-lite"/>
    </source>
</evidence>
<dbReference type="AlphaFoldDB" id="A0A426Z0F1"/>
<sequence>MYRSTGKPVCTTHTGWYDSKHSIRGKTRTARYIPVRQLTGTRTGRYRAVPLRSGVDEEEEEKKKKKKRRRSTSHRPSDDSARGSPTSHRCQRCPSAVAACAALTPSPAGFFLPMRERVRGDVADPRADRRCPSDVAACVALQHEFFSPRAGKSSR</sequence>
<proteinExistence type="predicted"/>
<name>A0A426Z0F1_ENSVE</name>
<reference evidence="2 3" key="1">
    <citation type="journal article" date="2014" name="Agronomy (Basel)">
        <title>A Draft Genome Sequence for Ensete ventricosum, the Drought-Tolerant Tree Against Hunger.</title>
        <authorList>
            <person name="Harrison J."/>
            <person name="Moore K.A."/>
            <person name="Paszkiewicz K."/>
            <person name="Jones T."/>
            <person name="Grant M."/>
            <person name="Ambacheew D."/>
            <person name="Muzemil S."/>
            <person name="Studholme D.J."/>
        </authorList>
    </citation>
    <scope>NUCLEOTIDE SEQUENCE [LARGE SCALE GENOMIC DNA]</scope>
</reference>
<evidence type="ECO:0000313" key="3">
    <source>
        <dbReference type="Proteomes" id="UP000287651"/>
    </source>
</evidence>
<feature type="region of interest" description="Disordered" evidence="1">
    <location>
        <begin position="41"/>
        <end position="91"/>
    </location>
</feature>
<evidence type="ECO:0000313" key="2">
    <source>
        <dbReference type="EMBL" id="RRT57361.1"/>
    </source>
</evidence>
<protein>
    <submittedName>
        <fullName evidence="2">Uncharacterized protein</fullName>
    </submittedName>
</protein>
<dbReference type="Proteomes" id="UP000287651">
    <property type="component" value="Unassembled WGS sequence"/>
</dbReference>
<comment type="caution">
    <text evidence="2">The sequence shown here is derived from an EMBL/GenBank/DDBJ whole genome shotgun (WGS) entry which is preliminary data.</text>
</comment>
<dbReference type="EMBL" id="AMZH03009194">
    <property type="protein sequence ID" value="RRT57361.1"/>
    <property type="molecule type" value="Genomic_DNA"/>
</dbReference>
<accession>A0A426Z0F1</accession>